<feature type="region of interest" description="Disordered" evidence="3">
    <location>
        <begin position="1"/>
        <end position="37"/>
    </location>
</feature>
<dbReference type="GO" id="GO:0030968">
    <property type="term" value="P:endoplasmic reticulum unfolded protein response"/>
    <property type="evidence" value="ECO:0007669"/>
    <property type="project" value="TreeGrafter"/>
</dbReference>
<keyword evidence="5" id="KW-1185">Reference proteome</keyword>
<keyword evidence="2" id="KW-0802">TPR repeat</keyword>
<dbReference type="Proteomes" id="UP000318571">
    <property type="component" value="Chromosome 7"/>
</dbReference>
<sequence length="179" mass="20553">MLDRKKADEEAEEEKEERNSGFGTRNDTREHERTEIMESKRNSKCSWNCLKECPHFFVVFGFVTLVYWNSLTGDFVHDDNPAILQNPMVTDANTSIWNILTHDFWGTQLDSSASHKSFRPITTLVFRLIYSVQISDSPGILFCASQGFQILSLLICRLHVRTDISGYEILPMAHLFSDG</sequence>
<dbReference type="STRING" id="6832.A0A553P1H6"/>
<organism evidence="4 5">
    <name type="scientific">Tigriopus californicus</name>
    <name type="common">Marine copepod</name>
    <dbReference type="NCBI Taxonomy" id="6832"/>
    <lineage>
        <taxon>Eukaryota</taxon>
        <taxon>Metazoa</taxon>
        <taxon>Ecdysozoa</taxon>
        <taxon>Arthropoda</taxon>
        <taxon>Crustacea</taxon>
        <taxon>Multicrustacea</taxon>
        <taxon>Hexanauplia</taxon>
        <taxon>Copepoda</taxon>
        <taxon>Harpacticoida</taxon>
        <taxon>Harpacticidae</taxon>
        <taxon>Tigriopus</taxon>
    </lineage>
</organism>
<feature type="compositionally biased region" description="Basic and acidic residues" evidence="3">
    <location>
        <begin position="26"/>
        <end position="37"/>
    </location>
</feature>
<evidence type="ECO:0000256" key="2">
    <source>
        <dbReference type="ARBA" id="ARBA00022803"/>
    </source>
</evidence>
<evidence type="ECO:0000313" key="4">
    <source>
        <dbReference type="EMBL" id="TRY71541.1"/>
    </source>
</evidence>
<gene>
    <name evidence="4" type="ORF">TCAL_01098</name>
</gene>
<dbReference type="GO" id="GO:0000030">
    <property type="term" value="F:mannosyltransferase activity"/>
    <property type="evidence" value="ECO:0007669"/>
    <property type="project" value="TreeGrafter"/>
</dbReference>
<dbReference type="PANTHER" id="PTHR44227:SF3">
    <property type="entry name" value="PROTEIN O-MANNOSYL-TRANSFERASE TMTC4"/>
    <property type="match status" value="1"/>
</dbReference>
<dbReference type="GO" id="GO:0005783">
    <property type="term" value="C:endoplasmic reticulum"/>
    <property type="evidence" value="ECO:0007669"/>
    <property type="project" value="TreeGrafter"/>
</dbReference>
<accession>A0A553P1H6</accession>
<dbReference type="GO" id="GO:0035269">
    <property type="term" value="P:protein O-linked glycosylation via mannose"/>
    <property type="evidence" value="ECO:0007669"/>
    <property type="project" value="TreeGrafter"/>
</dbReference>
<dbReference type="AlphaFoldDB" id="A0A553P1H6"/>
<protein>
    <submittedName>
        <fullName evidence="4">Uncharacterized protein</fullName>
    </submittedName>
</protein>
<proteinExistence type="predicted"/>
<dbReference type="InterPro" id="IPR052346">
    <property type="entry name" value="O-mannosyl-transferase_TMTC"/>
</dbReference>
<evidence type="ECO:0000256" key="3">
    <source>
        <dbReference type="SAM" id="MobiDB-lite"/>
    </source>
</evidence>
<reference evidence="4 5" key="1">
    <citation type="journal article" date="2018" name="Nat. Ecol. Evol.">
        <title>Genomic signatures of mitonuclear coevolution across populations of Tigriopus californicus.</title>
        <authorList>
            <person name="Barreto F.S."/>
            <person name="Watson E.T."/>
            <person name="Lima T.G."/>
            <person name="Willett C.S."/>
            <person name="Edmands S."/>
            <person name="Li W."/>
            <person name="Burton R.S."/>
        </authorList>
    </citation>
    <scope>NUCLEOTIDE SEQUENCE [LARGE SCALE GENOMIC DNA]</scope>
    <source>
        <strain evidence="4 5">San Diego</strain>
    </source>
</reference>
<evidence type="ECO:0000256" key="1">
    <source>
        <dbReference type="ARBA" id="ARBA00022737"/>
    </source>
</evidence>
<keyword evidence="1" id="KW-0677">Repeat</keyword>
<dbReference type="EMBL" id="VCGU01000008">
    <property type="protein sequence ID" value="TRY71541.1"/>
    <property type="molecule type" value="Genomic_DNA"/>
</dbReference>
<comment type="caution">
    <text evidence="4">The sequence shown here is derived from an EMBL/GenBank/DDBJ whole genome shotgun (WGS) entry which is preliminary data.</text>
</comment>
<dbReference type="PANTHER" id="PTHR44227">
    <property type="match status" value="1"/>
</dbReference>
<evidence type="ECO:0000313" key="5">
    <source>
        <dbReference type="Proteomes" id="UP000318571"/>
    </source>
</evidence>
<name>A0A553P1H6_TIGCA</name>